<comment type="caution">
    <text evidence="1">The sequence shown here is derived from an EMBL/GenBank/DDBJ whole genome shotgun (WGS) entry which is preliminary data.</text>
</comment>
<evidence type="ECO:0000313" key="2">
    <source>
        <dbReference type="Proteomes" id="UP000828390"/>
    </source>
</evidence>
<name>A0A9D4RTS1_DREPO</name>
<reference evidence="1" key="2">
    <citation type="submission" date="2020-11" db="EMBL/GenBank/DDBJ databases">
        <authorList>
            <person name="McCartney M.A."/>
            <person name="Auch B."/>
            <person name="Kono T."/>
            <person name="Mallez S."/>
            <person name="Becker A."/>
            <person name="Gohl D.M."/>
            <person name="Silverstein K.A.T."/>
            <person name="Koren S."/>
            <person name="Bechman K.B."/>
            <person name="Herman A."/>
            <person name="Abrahante J.E."/>
            <person name="Garbe J."/>
        </authorList>
    </citation>
    <scope>NUCLEOTIDE SEQUENCE</scope>
    <source>
        <strain evidence="1">Duluth1</strain>
        <tissue evidence="1">Whole animal</tissue>
    </source>
</reference>
<dbReference type="AlphaFoldDB" id="A0A9D4RTS1"/>
<protein>
    <submittedName>
        <fullName evidence="1">Uncharacterized protein</fullName>
    </submittedName>
</protein>
<evidence type="ECO:0000313" key="1">
    <source>
        <dbReference type="EMBL" id="KAH3878327.1"/>
    </source>
</evidence>
<organism evidence="1 2">
    <name type="scientific">Dreissena polymorpha</name>
    <name type="common">Zebra mussel</name>
    <name type="synonym">Mytilus polymorpha</name>
    <dbReference type="NCBI Taxonomy" id="45954"/>
    <lineage>
        <taxon>Eukaryota</taxon>
        <taxon>Metazoa</taxon>
        <taxon>Spiralia</taxon>
        <taxon>Lophotrochozoa</taxon>
        <taxon>Mollusca</taxon>
        <taxon>Bivalvia</taxon>
        <taxon>Autobranchia</taxon>
        <taxon>Heteroconchia</taxon>
        <taxon>Euheterodonta</taxon>
        <taxon>Imparidentia</taxon>
        <taxon>Neoheterodontei</taxon>
        <taxon>Myida</taxon>
        <taxon>Dreissenoidea</taxon>
        <taxon>Dreissenidae</taxon>
        <taxon>Dreissena</taxon>
    </lineage>
</organism>
<proteinExistence type="predicted"/>
<sequence>MRQGQGVMRKELVFCSQRNILTTPTQPLHLNRQPEYQGVKFLLDAVTVTAYKPAAVDLLRFSPLSVT</sequence>
<gene>
    <name evidence="1" type="ORF">DPMN_002215</name>
</gene>
<dbReference type="EMBL" id="JAIWYP010000001">
    <property type="protein sequence ID" value="KAH3878327.1"/>
    <property type="molecule type" value="Genomic_DNA"/>
</dbReference>
<dbReference type="Proteomes" id="UP000828390">
    <property type="component" value="Unassembled WGS sequence"/>
</dbReference>
<reference evidence="1" key="1">
    <citation type="journal article" date="2019" name="bioRxiv">
        <title>The Genome of the Zebra Mussel, Dreissena polymorpha: A Resource for Invasive Species Research.</title>
        <authorList>
            <person name="McCartney M.A."/>
            <person name="Auch B."/>
            <person name="Kono T."/>
            <person name="Mallez S."/>
            <person name="Zhang Y."/>
            <person name="Obille A."/>
            <person name="Becker A."/>
            <person name="Abrahante J.E."/>
            <person name="Garbe J."/>
            <person name="Badalamenti J.P."/>
            <person name="Herman A."/>
            <person name="Mangelson H."/>
            <person name="Liachko I."/>
            <person name="Sullivan S."/>
            <person name="Sone E.D."/>
            <person name="Koren S."/>
            <person name="Silverstein K.A.T."/>
            <person name="Beckman K.B."/>
            <person name="Gohl D.M."/>
        </authorList>
    </citation>
    <scope>NUCLEOTIDE SEQUENCE</scope>
    <source>
        <strain evidence="1">Duluth1</strain>
        <tissue evidence="1">Whole animal</tissue>
    </source>
</reference>
<accession>A0A9D4RTS1</accession>
<keyword evidence="2" id="KW-1185">Reference proteome</keyword>